<comment type="similarity">
    <text evidence="2">Belongs to the polysaccharide synthase family.</text>
</comment>
<sequence>MTEDLKSKTISGMLWSAVQRFGTMVISFIGNIILARLLTPEDFGCIGMLMVFIEVSNTFIDGGFGSAMIQKNNPTKEDCSTIFYWNLILSIFLFILLFYFAPSISVFYKIPLLCDVLRVQGVVLIVNALCMVQVNLLYKQLNFRLLAKISLISTILGSIAGIVFALLGFGVWSLVFKMLILSFVQCAALWVMSKWRPSLLFSWQSFKELFSFGGLLLLTYVLDTIYVNIQSLIIGHFFLPKELGFYTQAKKIEEIPTTSLSTVVNQVSFPVFSQLQNEREKLKTGMRKSICSISFLNFPLMILMILIAKPLMLLLFTEKWIGAIPYLQILCVWGMFVVINTGNLNLFRALRKSNIFFTVQLIKQITGLIIIYVGFQLGIWGMMWGIASTAYIAFFINSFASKKVIGYGLKEQINDISPNLLLSIFTGIIVYIIYLFIQSDLIILSIIICVSAYLVIYLVIAHFLRLEGYAIYYKLIKERFFS</sequence>
<proteinExistence type="inferred from homology"/>
<accession>A0A2K9GWS0</accession>
<keyword evidence="6" id="KW-0472">Membrane</keyword>
<evidence type="ECO:0000313" key="8">
    <source>
        <dbReference type="Proteomes" id="UP000286270"/>
    </source>
</evidence>
<dbReference type="PANTHER" id="PTHR30250">
    <property type="entry name" value="PST FAMILY PREDICTED COLANIC ACID TRANSPORTER"/>
    <property type="match status" value="1"/>
</dbReference>
<dbReference type="Proteomes" id="UP000286270">
    <property type="component" value="Unassembled WGS sequence"/>
</dbReference>
<dbReference type="EMBL" id="QRZH01000003">
    <property type="protein sequence ID" value="RGV57698.1"/>
    <property type="molecule type" value="Genomic_DNA"/>
</dbReference>
<evidence type="ECO:0000256" key="5">
    <source>
        <dbReference type="ARBA" id="ARBA00022989"/>
    </source>
</evidence>
<evidence type="ECO:0000256" key="1">
    <source>
        <dbReference type="ARBA" id="ARBA00004651"/>
    </source>
</evidence>
<keyword evidence="5" id="KW-1133">Transmembrane helix</keyword>
<name>A0A2K9GWS0_BACFG</name>
<keyword evidence="4" id="KW-0812">Transmembrane</keyword>
<reference evidence="7 8" key="1">
    <citation type="submission" date="2018-08" db="EMBL/GenBank/DDBJ databases">
        <title>A genome reference for cultivated species of the human gut microbiota.</title>
        <authorList>
            <person name="Zou Y."/>
            <person name="Xue W."/>
            <person name="Luo G."/>
        </authorList>
    </citation>
    <scope>NUCLEOTIDE SEQUENCE [LARGE SCALE GENOMIC DNA]</scope>
    <source>
        <strain evidence="7 8">AF14-26</strain>
    </source>
</reference>
<evidence type="ECO:0000313" key="7">
    <source>
        <dbReference type="EMBL" id="RGV57698.1"/>
    </source>
</evidence>
<evidence type="ECO:0000256" key="6">
    <source>
        <dbReference type="ARBA" id="ARBA00023136"/>
    </source>
</evidence>
<dbReference type="Pfam" id="PF13440">
    <property type="entry name" value="Polysacc_synt_3"/>
    <property type="match status" value="1"/>
</dbReference>
<dbReference type="CDD" id="cd13127">
    <property type="entry name" value="MATE_tuaB_like"/>
    <property type="match status" value="1"/>
</dbReference>
<comment type="caution">
    <text evidence="7">The sequence shown here is derived from an EMBL/GenBank/DDBJ whole genome shotgun (WGS) entry which is preliminary data.</text>
</comment>
<dbReference type="InterPro" id="IPR050833">
    <property type="entry name" value="Poly_Biosynth_Transport"/>
</dbReference>
<comment type="subcellular location">
    <subcellularLocation>
        <location evidence="1">Cell membrane</location>
        <topology evidence="1">Multi-pass membrane protein</topology>
    </subcellularLocation>
</comment>
<protein>
    <submittedName>
        <fullName evidence="7">Lipopolysaccharide biosynthesis protein</fullName>
    </submittedName>
</protein>
<evidence type="ECO:0000256" key="4">
    <source>
        <dbReference type="ARBA" id="ARBA00022692"/>
    </source>
</evidence>
<organism evidence="7 8">
    <name type="scientific">Bacteroides fragilis</name>
    <dbReference type="NCBI Taxonomy" id="817"/>
    <lineage>
        <taxon>Bacteria</taxon>
        <taxon>Pseudomonadati</taxon>
        <taxon>Bacteroidota</taxon>
        <taxon>Bacteroidia</taxon>
        <taxon>Bacteroidales</taxon>
        <taxon>Bacteroidaceae</taxon>
        <taxon>Bacteroides</taxon>
    </lineage>
</organism>
<dbReference type="GO" id="GO:0005886">
    <property type="term" value="C:plasma membrane"/>
    <property type="evidence" value="ECO:0007669"/>
    <property type="project" value="UniProtKB-SubCell"/>
</dbReference>
<gene>
    <name evidence="7" type="ORF">DWW08_04780</name>
</gene>
<dbReference type="AlphaFoldDB" id="A0A2K9GWS0"/>
<keyword evidence="3" id="KW-1003">Cell membrane</keyword>
<evidence type="ECO:0000256" key="2">
    <source>
        <dbReference type="ARBA" id="ARBA00007430"/>
    </source>
</evidence>
<dbReference type="PANTHER" id="PTHR30250:SF10">
    <property type="entry name" value="LIPOPOLYSACCHARIDE BIOSYNTHESIS PROTEIN WZXC"/>
    <property type="match status" value="1"/>
</dbReference>
<evidence type="ECO:0000256" key="3">
    <source>
        <dbReference type="ARBA" id="ARBA00022475"/>
    </source>
</evidence>
<dbReference type="RefSeq" id="WP_101603033.1">
    <property type="nucleotide sequence ID" value="NZ_CP018937.1"/>
</dbReference>